<comment type="similarity">
    <text evidence="1">Belongs to the UDP-glycosyltransferase family.</text>
</comment>
<accession>A0ABP0Z2I5</accession>
<sequence>MEKEKQTQSPKRRRLVLVPCPYQGHITPMLQLGSFLHTVGGFSITVAHTRFNSLDPSNFPHFQFVYLDDRISEHEAIPADLIAVLLDLNVNCRASFEDEMRKLIAAESEDSGEVVAGVIHDELMFFCEEIASDLKLRSFVLRTTSAAASFARMTLVRLNDEGFLPLKESILQDPIPKLHPLRFKDLPISLTTNFTKYSTLIKKMYNMKTPTAAKAIIWNTMEWLEDSTIAEIKNKSIVPIFPIGPLHRMVSARTSVLKEDFNCLSWLDKQAHDVVIYVAIGSIVSLSEKEFGEMAWGLANSQQPFLWVVQPGAIRGSEWIEALPKGFRESVGGRGCIVKWAPQKQVLAHKAVGGFWSHCGWNSTMESLSEGVPMLCSPCFGDQKVNARYLSYIWRVGIQLENGLEKEAIENGIRRLMVGEESREMRERTKNFKEKIEAYVHKVDQCSSSTYLKELVSLLYSF</sequence>
<dbReference type="Pfam" id="PF00201">
    <property type="entry name" value="UDPGT"/>
    <property type="match status" value="1"/>
</dbReference>
<evidence type="ECO:0000256" key="2">
    <source>
        <dbReference type="ARBA" id="ARBA00022679"/>
    </source>
</evidence>
<keyword evidence="4" id="KW-1185">Reference proteome</keyword>
<gene>
    <name evidence="3" type="ORF">CITCOLO1_LOCUS19354</name>
</gene>
<evidence type="ECO:0000313" key="4">
    <source>
        <dbReference type="Proteomes" id="UP001642487"/>
    </source>
</evidence>
<proteinExistence type="inferred from homology"/>
<keyword evidence="2" id="KW-0808">Transferase</keyword>
<dbReference type="SUPFAM" id="SSF53756">
    <property type="entry name" value="UDP-Glycosyltransferase/glycogen phosphorylase"/>
    <property type="match status" value="1"/>
</dbReference>
<protein>
    <recommendedName>
        <fullName evidence="5">UDP-glucose iridoid glucosyltransferase-like</fullName>
    </recommendedName>
</protein>
<dbReference type="PANTHER" id="PTHR11926:SF1374">
    <property type="entry name" value="UDP-GLYCOSYLTRANSFERASE 76F1-RELATED"/>
    <property type="match status" value="1"/>
</dbReference>
<evidence type="ECO:0008006" key="5">
    <source>
        <dbReference type="Google" id="ProtNLM"/>
    </source>
</evidence>
<reference evidence="3 4" key="1">
    <citation type="submission" date="2024-03" db="EMBL/GenBank/DDBJ databases">
        <authorList>
            <person name="Gkanogiannis A."/>
            <person name="Becerra Lopez-Lavalle L."/>
        </authorList>
    </citation>
    <scope>NUCLEOTIDE SEQUENCE [LARGE SCALE GENOMIC DNA]</scope>
</reference>
<dbReference type="Proteomes" id="UP001642487">
    <property type="component" value="Chromosome 8"/>
</dbReference>
<dbReference type="InterPro" id="IPR002213">
    <property type="entry name" value="UDP_glucos_trans"/>
</dbReference>
<dbReference type="CDD" id="cd03784">
    <property type="entry name" value="GT1_Gtf-like"/>
    <property type="match status" value="1"/>
</dbReference>
<name>A0ABP0Z2I5_9ROSI</name>
<dbReference type="EMBL" id="OZ021742">
    <property type="protein sequence ID" value="CAK9326988.1"/>
    <property type="molecule type" value="Genomic_DNA"/>
</dbReference>
<evidence type="ECO:0000313" key="3">
    <source>
        <dbReference type="EMBL" id="CAK9326988.1"/>
    </source>
</evidence>
<dbReference type="PANTHER" id="PTHR11926">
    <property type="entry name" value="GLUCOSYL/GLUCURONOSYL TRANSFERASES"/>
    <property type="match status" value="1"/>
</dbReference>
<organism evidence="3 4">
    <name type="scientific">Citrullus colocynthis</name>
    <name type="common">colocynth</name>
    <dbReference type="NCBI Taxonomy" id="252529"/>
    <lineage>
        <taxon>Eukaryota</taxon>
        <taxon>Viridiplantae</taxon>
        <taxon>Streptophyta</taxon>
        <taxon>Embryophyta</taxon>
        <taxon>Tracheophyta</taxon>
        <taxon>Spermatophyta</taxon>
        <taxon>Magnoliopsida</taxon>
        <taxon>eudicotyledons</taxon>
        <taxon>Gunneridae</taxon>
        <taxon>Pentapetalae</taxon>
        <taxon>rosids</taxon>
        <taxon>fabids</taxon>
        <taxon>Cucurbitales</taxon>
        <taxon>Cucurbitaceae</taxon>
        <taxon>Benincaseae</taxon>
        <taxon>Citrullus</taxon>
    </lineage>
</organism>
<dbReference type="Gene3D" id="3.40.50.2000">
    <property type="entry name" value="Glycogen Phosphorylase B"/>
    <property type="match status" value="2"/>
</dbReference>
<evidence type="ECO:0000256" key="1">
    <source>
        <dbReference type="ARBA" id="ARBA00009995"/>
    </source>
</evidence>